<gene>
    <name evidence="1" type="ORF">OBE_10311</name>
</gene>
<accession>K1SAU4</accession>
<dbReference type="SUPFAM" id="SSF52242">
    <property type="entry name" value="Cobalamin (vitamin B12)-binding domain"/>
    <property type="match status" value="1"/>
</dbReference>
<dbReference type="EMBL" id="AJWZ01007102">
    <property type="protein sequence ID" value="EKC57862.1"/>
    <property type="molecule type" value="Genomic_DNA"/>
</dbReference>
<organism evidence="1">
    <name type="scientific">human gut metagenome</name>
    <dbReference type="NCBI Taxonomy" id="408170"/>
    <lineage>
        <taxon>unclassified sequences</taxon>
        <taxon>metagenomes</taxon>
        <taxon>organismal metagenomes</taxon>
    </lineage>
</organism>
<sequence length="62" mass="6856">MTTTVPNMEKTIKLIHDNTDAKVFVGGAVLTKSYAQMINADWYAKDAMESVRIAKEFFGGEA</sequence>
<evidence type="ECO:0000313" key="1">
    <source>
        <dbReference type="EMBL" id="EKC57862.1"/>
    </source>
</evidence>
<name>K1SAU4_9ZZZZ</name>
<dbReference type="AlphaFoldDB" id="K1SAU4"/>
<dbReference type="Gene3D" id="3.40.50.280">
    <property type="entry name" value="Cobalamin-binding domain"/>
    <property type="match status" value="1"/>
</dbReference>
<reference evidence="1" key="1">
    <citation type="journal article" date="2013" name="Environ. Microbiol.">
        <title>Microbiota from the distal guts of lean and obese adolescents exhibit partial functional redundancy besides clear differences in community structure.</title>
        <authorList>
            <person name="Ferrer M."/>
            <person name="Ruiz A."/>
            <person name="Lanza F."/>
            <person name="Haange S.B."/>
            <person name="Oberbach A."/>
            <person name="Till H."/>
            <person name="Bargiela R."/>
            <person name="Campoy C."/>
            <person name="Segura M.T."/>
            <person name="Richter M."/>
            <person name="von Bergen M."/>
            <person name="Seifert J."/>
            <person name="Suarez A."/>
        </authorList>
    </citation>
    <scope>NUCLEOTIDE SEQUENCE</scope>
</reference>
<protein>
    <submittedName>
        <fullName evidence="1">Methionine synthase</fullName>
    </submittedName>
</protein>
<dbReference type="SMR" id="K1SAU4"/>
<dbReference type="GO" id="GO:0031419">
    <property type="term" value="F:cobalamin binding"/>
    <property type="evidence" value="ECO:0007669"/>
    <property type="project" value="InterPro"/>
</dbReference>
<comment type="caution">
    <text evidence="1">The sequence shown here is derived from an EMBL/GenBank/DDBJ whole genome shotgun (WGS) entry which is preliminary data.</text>
</comment>
<proteinExistence type="predicted"/>
<dbReference type="GO" id="GO:0046872">
    <property type="term" value="F:metal ion binding"/>
    <property type="evidence" value="ECO:0007669"/>
    <property type="project" value="InterPro"/>
</dbReference>
<dbReference type="InterPro" id="IPR036724">
    <property type="entry name" value="Cobalamin-bd_sf"/>
</dbReference>